<name>A0A8S9GWN0_BRACR</name>
<gene>
    <name evidence="1" type="ORF">F2Q68_00033484</name>
    <name evidence="2" type="ORF">F2Q70_00038636</name>
</gene>
<dbReference type="EMBL" id="QGKW02001988">
    <property type="protein sequence ID" value="KAF2550901.1"/>
    <property type="molecule type" value="Genomic_DNA"/>
</dbReference>
<dbReference type="EMBL" id="QGKY02000190">
    <property type="protein sequence ID" value="KAF2591730.1"/>
    <property type="molecule type" value="Genomic_DNA"/>
</dbReference>
<proteinExistence type="predicted"/>
<dbReference type="AlphaFoldDB" id="A0A8S9GWN0"/>
<organism evidence="1 3">
    <name type="scientific">Brassica cretica</name>
    <name type="common">Mustard</name>
    <dbReference type="NCBI Taxonomy" id="69181"/>
    <lineage>
        <taxon>Eukaryota</taxon>
        <taxon>Viridiplantae</taxon>
        <taxon>Streptophyta</taxon>
        <taxon>Embryophyta</taxon>
        <taxon>Tracheophyta</taxon>
        <taxon>Spermatophyta</taxon>
        <taxon>Magnoliopsida</taxon>
        <taxon>eudicotyledons</taxon>
        <taxon>Gunneridae</taxon>
        <taxon>Pentapetalae</taxon>
        <taxon>rosids</taxon>
        <taxon>malvids</taxon>
        <taxon>Brassicales</taxon>
        <taxon>Brassicaceae</taxon>
        <taxon>Brassiceae</taxon>
        <taxon>Brassica</taxon>
    </lineage>
</organism>
<dbReference type="Proteomes" id="UP000712281">
    <property type="component" value="Unassembled WGS sequence"/>
</dbReference>
<comment type="caution">
    <text evidence="1">The sequence shown here is derived from an EMBL/GenBank/DDBJ whole genome shotgun (WGS) entry which is preliminary data.</text>
</comment>
<protein>
    <submittedName>
        <fullName evidence="1">Uncharacterized protein</fullName>
    </submittedName>
</protein>
<evidence type="ECO:0000313" key="2">
    <source>
        <dbReference type="EMBL" id="KAF2591730.1"/>
    </source>
</evidence>
<accession>A0A8S9GWN0</accession>
<evidence type="ECO:0000313" key="1">
    <source>
        <dbReference type="EMBL" id="KAF2550901.1"/>
    </source>
</evidence>
<evidence type="ECO:0000313" key="3">
    <source>
        <dbReference type="Proteomes" id="UP000712281"/>
    </source>
</evidence>
<reference evidence="1" key="1">
    <citation type="submission" date="2019-12" db="EMBL/GenBank/DDBJ databases">
        <title>Genome sequencing and annotation of Brassica cretica.</title>
        <authorList>
            <person name="Studholme D.J."/>
            <person name="Sarris P.F."/>
        </authorList>
    </citation>
    <scope>NUCLEOTIDE SEQUENCE</scope>
    <source>
        <strain evidence="1">PFS-001/15</strain>
        <strain evidence="2">PFS-102/07</strain>
        <tissue evidence="1">Leaf</tissue>
    </source>
</reference>
<sequence>MHGLVSYRCFGRARSLRSDQAGRPLDRYIATGQRAYARVILIYCGDLDVNFVVTIFDPKKVSVDGWVRESVDVKTAASSDVEL</sequence>